<dbReference type="PANTHER" id="PTHR48021">
    <property type="match status" value="1"/>
</dbReference>
<evidence type="ECO:0000256" key="3">
    <source>
        <dbReference type="ARBA" id="ARBA00022475"/>
    </source>
</evidence>
<evidence type="ECO:0000256" key="7">
    <source>
        <dbReference type="ARBA" id="ARBA00023136"/>
    </source>
</evidence>
<keyword evidence="4 10" id="KW-0762">Sugar transport</keyword>
<comment type="subcellular location">
    <subcellularLocation>
        <location evidence="1">Cell membrane</location>
        <topology evidence="1">Multi-pass membrane protein</topology>
    </subcellularLocation>
</comment>
<feature type="transmembrane region" description="Helical" evidence="8">
    <location>
        <begin position="30"/>
        <end position="58"/>
    </location>
</feature>
<dbReference type="OrthoDB" id="6133115at2759"/>
<keyword evidence="7 8" id="KW-0472">Membrane</keyword>
<evidence type="ECO:0000256" key="1">
    <source>
        <dbReference type="ARBA" id="ARBA00004651"/>
    </source>
</evidence>
<dbReference type="SUPFAM" id="SSF103473">
    <property type="entry name" value="MFS general substrate transporter"/>
    <property type="match status" value="1"/>
</dbReference>
<feature type="domain" description="Major facilitator superfamily (MFS) profile" evidence="9">
    <location>
        <begin position="28"/>
        <end position="479"/>
    </location>
</feature>
<dbReference type="AlphaFoldDB" id="D4AHX2"/>
<feature type="transmembrane region" description="Helical" evidence="8">
    <location>
        <begin position="159"/>
        <end position="180"/>
    </location>
</feature>
<dbReference type="PROSITE" id="PS50850">
    <property type="entry name" value="MFS"/>
    <property type="match status" value="1"/>
</dbReference>
<feature type="transmembrane region" description="Helical" evidence="8">
    <location>
        <begin position="388"/>
        <end position="412"/>
    </location>
</feature>
<feature type="transmembrane region" description="Helical" evidence="8">
    <location>
        <begin position="363"/>
        <end position="382"/>
    </location>
</feature>
<protein>
    <submittedName>
        <fullName evidence="10">Sugar transporter 7</fullName>
    </submittedName>
</protein>
<dbReference type="PROSITE" id="PS00217">
    <property type="entry name" value="SUGAR_TRANSPORT_2"/>
    <property type="match status" value="1"/>
</dbReference>
<dbReference type="InterPro" id="IPR050549">
    <property type="entry name" value="MFS_Trehalose_Transporter"/>
</dbReference>
<dbReference type="PANTHER" id="PTHR48021:SF39">
    <property type="entry name" value="MAJOR FACILITATOR SUPERFAMILY (MFS) PROFILE DOMAIN-CONTAINING PROTEIN"/>
    <property type="match status" value="1"/>
</dbReference>
<feature type="transmembrane region" description="Helical" evidence="8">
    <location>
        <begin position="292"/>
        <end position="313"/>
    </location>
</feature>
<reference evidence="10" key="1">
    <citation type="journal article" date="2010" name="Insect Biochem. Mol. Biol.">
        <title>Sugar transporter genes of the brown planthopper, Nilaparvata lugens: A facilitated glucose/fructose transporter.</title>
        <authorList>
            <person name="Kikuta S."/>
            <person name="Kikawada T."/>
            <person name="Hagiwara-Komoda Y."/>
            <person name="Nakashima N."/>
            <person name="Noda H."/>
        </authorList>
    </citation>
    <scope>NUCLEOTIDE SEQUENCE</scope>
</reference>
<dbReference type="GO" id="GO:0022857">
    <property type="term" value="F:transmembrane transporter activity"/>
    <property type="evidence" value="ECO:0007669"/>
    <property type="project" value="InterPro"/>
</dbReference>
<dbReference type="Gene3D" id="1.20.1250.20">
    <property type="entry name" value="MFS general substrate transporter like domains"/>
    <property type="match status" value="1"/>
</dbReference>
<evidence type="ECO:0000256" key="4">
    <source>
        <dbReference type="ARBA" id="ARBA00022597"/>
    </source>
</evidence>
<evidence type="ECO:0000256" key="6">
    <source>
        <dbReference type="ARBA" id="ARBA00022989"/>
    </source>
</evidence>
<dbReference type="InterPro" id="IPR005828">
    <property type="entry name" value="MFS_sugar_transport-like"/>
</dbReference>
<evidence type="ECO:0000313" key="10">
    <source>
        <dbReference type="EMBL" id="BAI83421.1"/>
    </source>
</evidence>
<dbReference type="InterPro" id="IPR036259">
    <property type="entry name" value="MFS_trans_sf"/>
</dbReference>
<keyword evidence="2" id="KW-0813">Transport</keyword>
<gene>
    <name evidence="10" type="primary">Nlst7</name>
</gene>
<evidence type="ECO:0000256" key="8">
    <source>
        <dbReference type="SAM" id="Phobius"/>
    </source>
</evidence>
<evidence type="ECO:0000256" key="2">
    <source>
        <dbReference type="ARBA" id="ARBA00022448"/>
    </source>
</evidence>
<dbReference type="FunFam" id="1.20.1250.20:FF:000218">
    <property type="entry name" value="facilitated trehalose transporter Tret1"/>
    <property type="match status" value="1"/>
</dbReference>
<dbReference type="EMBL" id="AB550000">
    <property type="protein sequence ID" value="BAI83421.1"/>
    <property type="molecule type" value="mRNA"/>
</dbReference>
<evidence type="ECO:0000259" key="9">
    <source>
        <dbReference type="PROSITE" id="PS50850"/>
    </source>
</evidence>
<feature type="transmembrane region" description="Helical" evidence="8">
    <location>
        <begin position="333"/>
        <end position="356"/>
    </location>
</feature>
<keyword evidence="5 8" id="KW-0812">Transmembrane</keyword>
<feature type="transmembrane region" description="Helical" evidence="8">
    <location>
        <begin position="70"/>
        <end position="92"/>
    </location>
</feature>
<keyword evidence="3" id="KW-1003">Cell membrane</keyword>
<dbReference type="InterPro" id="IPR005829">
    <property type="entry name" value="Sugar_transporter_CS"/>
</dbReference>
<feature type="transmembrane region" description="Helical" evidence="8">
    <location>
        <begin position="424"/>
        <end position="445"/>
    </location>
</feature>
<dbReference type="Pfam" id="PF00083">
    <property type="entry name" value="Sugar_tr"/>
    <property type="match status" value="1"/>
</dbReference>
<keyword evidence="6 8" id="KW-1133">Transmembrane helix</keyword>
<proteinExistence type="evidence at transcript level"/>
<dbReference type="GO" id="GO:0005886">
    <property type="term" value="C:plasma membrane"/>
    <property type="evidence" value="ECO:0007669"/>
    <property type="project" value="UniProtKB-SubCell"/>
</dbReference>
<accession>D4AHX2</accession>
<name>D4AHX2_NILLU</name>
<feature type="transmembrane region" description="Helical" evidence="8">
    <location>
        <begin position="451"/>
        <end position="473"/>
    </location>
</feature>
<organism evidence="10">
    <name type="scientific">Nilaparvata lugens</name>
    <name type="common">Brown planthopper</name>
    <dbReference type="NCBI Taxonomy" id="108931"/>
    <lineage>
        <taxon>Eukaryota</taxon>
        <taxon>Metazoa</taxon>
        <taxon>Ecdysozoa</taxon>
        <taxon>Arthropoda</taxon>
        <taxon>Hexapoda</taxon>
        <taxon>Insecta</taxon>
        <taxon>Pterygota</taxon>
        <taxon>Neoptera</taxon>
        <taxon>Paraneoptera</taxon>
        <taxon>Hemiptera</taxon>
        <taxon>Auchenorrhyncha</taxon>
        <taxon>Fulgoroidea</taxon>
        <taxon>Delphacidae</taxon>
        <taxon>Delphacinae</taxon>
        <taxon>Nilaparvata</taxon>
    </lineage>
</organism>
<sequence length="507" mass="56318">MATSLNIDQETSTNKANVEAYRLRSNIAQIVATLGFCILLAAVGLIFCMPTIVIGGLLGVDNEISLNENYASWFGSMVFMTQPIGSCVSGFLQDRFGRKKCMMASTIPQMIGWIVLYYSTSVAQLYAASTLMGMSIGFIEAPVLSYIGEVTEPRMRGPMSVLGGSFAGIGILIECFFGAMTDWRSACAISATFPVMAFIALSFIPESPVWLICVGRIAEAEQALCWLRGWVHPACVRQEFLSTLTYLNSPCAHELTDISNDNMAMKDFKKKEKIKLSNGVMDNLLMFTRPTIYRPFTLVFIYFFVSHAVSLLGMRPFLVKIFEDMGMPMSSHWVLVISSGLQVVGSVTCMLTMHLFGKRHITFLSLSVSVVSCILLGILLMMQAEHPWIAFFLFTLIFFATGFGVCPVPWVLLSEIYPVEGRGLAGGASAACYYFLGFIVTKSYINLVHLFDVYGTCFIYSAFGLIGFVYLYMKLPETEGKTLQEIEDFFKDKSPKKKHQVNFADKL</sequence>
<dbReference type="InterPro" id="IPR020846">
    <property type="entry name" value="MFS_dom"/>
</dbReference>
<evidence type="ECO:0000256" key="5">
    <source>
        <dbReference type="ARBA" id="ARBA00022692"/>
    </source>
</evidence>